<comment type="similarity">
    <text evidence="2">Belongs to the AOR/FOR family.</text>
</comment>
<gene>
    <name evidence="10" type="ORF">J2Z79_002321</name>
</gene>
<dbReference type="InterPro" id="IPR051919">
    <property type="entry name" value="W-dependent_AOR"/>
</dbReference>
<evidence type="ECO:0000313" key="11">
    <source>
        <dbReference type="Proteomes" id="UP001519289"/>
    </source>
</evidence>
<accession>A0ABS4JVA6</accession>
<dbReference type="GO" id="GO:0033726">
    <property type="term" value="F:aldehyde ferredoxin oxidoreductase activity"/>
    <property type="evidence" value="ECO:0007669"/>
    <property type="project" value="UniProtKB-EC"/>
</dbReference>
<dbReference type="InterPro" id="IPR036503">
    <property type="entry name" value="Ald_Fedxn_OxRdtase_N_sf"/>
</dbReference>
<evidence type="ECO:0000256" key="8">
    <source>
        <dbReference type="ARBA" id="ARBA00049934"/>
    </source>
</evidence>
<dbReference type="SUPFAM" id="SSF48310">
    <property type="entry name" value="Aldehyde ferredoxin oxidoreductase, C-terminal domains"/>
    <property type="match status" value="1"/>
</dbReference>
<keyword evidence="7" id="KW-0411">Iron-sulfur</keyword>
<dbReference type="EC" id="1.2.7.5" evidence="10"/>
<organism evidence="10 11">
    <name type="scientific">Symbiobacterium terraclitae</name>
    <dbReference type="NCBI Taxonomy" id="557451"/>
    <lineage>
        <taxon>Bacteria</taxon>
        <taxon>Bacillati</taxon>
        <taxon>Bacillota</taxon>
        <taxon>Clostridia</taxon>
        <taxon>Eubacteriales</taxon>
        <taxon>Symbiobacteriaceae</taxon>
        <taxon>Symbiobacterium</taxon>
    </lineage>
</organism>
<comment type="cofactor">
    <cofactor evidence="1">
        <name>[4Fe-4S] cluster</name>
        <dbReference type="ChEBI" id="CHEBI:49883"/>
    </cofactor>
</comment>
<dbReference type="Proteomes" id="UP001519289">
    <property type="component" value="Unassembled WGS sequence"/>
</dbReference>
<dbReference type="InterPro" id="IPR013985">
    <property type="entry name" value="Ald_Fedxn_OxRdtase_dom3"/>
</dbReference>
<dbReference type="Gene3D" id="3.60.9.10">
    <property type="entry name" value="Aldehyde ferredoxin oxidoreductase, N-terminal domain"/>
    <property type="match status" value="1"/>
</dbReference>
<evidence type="ECO:0000256" key="6">
    <source>
        <dbReference type="ARBA" id="ARBA00023004"/>
    </source>
</evidence>
<evidence type="ECO:0000256" key="2">
    <source>
        <dbReference type="ARBA" id="ARBA00011032"/>
    </source>
</evidence>
<keyword evidence="5 10" id="KW-0560">Oxidoreductase</keyword>
<dbReference type="InterPro" id="IPR036021">
    <property type="entry name" value="Tungsten_al_ferr_oxy-like_C"/>
</dbReference>
<comment type="cofactor">
    <cofactor evidence="8">
        <name>tungstopterin</name>
        <dbReference type="ChEBI" id="CHEBI:30402"/>
    </cofactor>
</comment>
<dbReference type="Gene3D" id="1.10.569.10">
    <property type="entry name" value="Aldehyde Ferredoxin Oxidoreductase Protein, subunit A, domain 2"/>
    <property type="match status" value="1"/>
</dbReference>
<dbReference type="Pfam" id="PF02730">
    <property type="entry name" value="AFOR_N"/>
    <property type="match status" value="1"/>
</dbReference>
<keyword evidence="3" id="KW-0004">4Fe-4S</keyword>
<dbReference type="PANTHER" id="PTHR30038">
    <property type="entry name" value="ALDEHYDE FERREDOXIN OXIDOREDUCTASE"/>
    <property type="match status" value="1"/>
</dbReference>
<proteinExistence type="inferred from homology"/>
<dbReference type="EMBL" id="JAGGLG010000019">
    <property type="protein sequence ID" value="MBP2018906.1"/>
    <property type="molecule type" value="Genomic_DNA"/>
</dbReference>
<dbReference type="InterPro" id="IPR013983">
    <property type="entry name" value="Ald_Fedxn_OxRdtase_N"/>
</dbReference>
<dbReference type="SUPFAM" id="SSF56228">
    <property type="entry name" value="Aldehyde ferredoxin oxidoreductase, N-terminal domain"/>
    <property type="match status" value="1"/>
</dbReference>
<dbReference type="InterPro" id="IPR001203">
    <property type="entry name" value="OxRdtase_Ald_Fedxn_C"/>
</dbReference>
<dbReference type="Pfam" id="PF01314">
    <property type="entry name" value="AFOR_C"/>
    <property type="match status" value="1"/>
</dbReference>
<evidence type="ECO:0000259" key="9">
    <source>
        <dbReference type="SMART" id="SM00790"/>
    </source>
</evidence>
<evidence type="ECO:0000256" key="5">
    <source>
        <dbReference type="ARBA" id="ARBA00023002"/>
    </source>
</evidence>
<comment type="caution">
    <text evidence="10">The sequence shown here is derived from an EMBL/GenBank/DDBJ whole genome shotgun (WGS) entry which is preliminary data.</text>
</comment>
<evidence type="ECO:0000313" key="10">
    <source>
        <dbReference type="EMBL" id="MBP2018906.1"/>
    </source>
</evidence>
<reference evidence="10 11" key="1">
    <citation type="submission" date="2021-03" db="EMBL/GenBank/DDBJ databases">
        <title>Genomic Encyclopedia of Type Strains, Phase IV (KMG-IV): sequencing the most valuable type-strain genomes for metagenomic binning, comparative biology and taxonomic classification.</title>
        <authorList>
            <person name="Goeker M."/>
        </authorList>
    </citation>
    <scope>NUCLEOTIDE SEQUENCE [LARGE SCALE GENOMIC DNA]</scope>
    <source>
        <strain evidence="10 11">DSM 27138</strain>
    </source>
</reference>
<evidence type="ECO:0000256" key="7">
    <source>
        <dbReference type="ARBA" id="ARBA00023014"/>
    </source>
</evidence>
<dbReference type="RefSeq" id="WP_209467030.1">
    <property type="nucleotide sequence ID" value="NZ_JAGGLG010000019.1"/>
</dbReference>
<dbReference type="SMART" id="SM00790">
    <property type="entry name" value="AFOR_N"/>
    <property type="match status" value="1"/>
</dbReference>
<evidence type="ECO:0000256" key="3">
    <source>
        <dbReference type="ARBA" id="ARBA00022485"/>
    </source>
</evidence>
<dbReference type="PANTHER" id="PTHR30038:SF0">
    <property type="entry name" value="TUNGSTEN-CONTAINING ALDEHYDE FERREDOXIN OXIDOREDUCTASE"/>
    <property type="match status" value="1"/>
</dbReference>
<keyword evidence="4" id="KW-0479">Metal-binding</keyword>
<keyword evidence="6" id="KW-0408">Iron</keyword>
<feature type="domain" description="Aldehyde ferredoxin oxidoreductase N-terminal" evidence="9">
    <location>
        <begin position="4"/>
        <end position="206"/>
    </location>
</feature>
<dbReference type="InterPro" id="IPR013984">
    <property type="entry name" value="Ald_Fedxn_OxRdtase_dom2"/>
</dbReference>
<sequence length="604" mass="65851">MYAYAGKILRVDLTSGTIKTEYTEPRVARQYIGCRGMGTYYFMKEVDPNVDPLSPKNKLLFFTGPLTGTAAPAAGRYNVITKSPLTGAIAASNSGGYWGPELKFAGWDGIIFEGKAAKPVYLWIEDDHVELRSAEHLWGKTVFETTDAIKEETDPDVRVTCIGPAGEKLALLAVIVNDYNRAAGRSGVGAVMGSKNLKAIAVRGHGGVAVADPEGFRIFAERDRKLMKDDPVAGGGLPAYGTMVLVNILNELGGLPTNNWRDSGTWSKADQISGETLAEKYLVRNKGCWGCNIDCGRVTKIPEGPFKSFGEGPEYEAGWAYGSDCGVSDLGAICKANFLCNELGLDPISVGSTIACAMEMYENGYITIKETGIPLNFGNAHAIVELTRMIGYREGFGDLASEGSYRLASRYGHPELSMSVKKQEMPAYDPRAIQGIGLNYATSNRGGCHVRGYTISPEVLGVPEKLDPQSIDEKPAWVKTFQDLTAAVDSAGICLFTTFAFGAPQITDELRAATGFDYTVEELMQAGERIWNLERQFNLKAGFTKADDTLPKRLLKDALKFGPMKGSVNRLPEMLPKYYEARGWDKDGRPTKQKLEELDLVEFA</sequence>
<keyword evidence="11" id="KW-1185">Reference proteome</keyword>
<evidence type="ECO:0000256" key="4">
    <source>
        <dbReference type="ARBA" id="ARBA00022723"/>
    </source>
</evidence>
<protein>
    <submittedName>
        <fullName evidence="10">Aldehyde:ferredoxin oxidoreductase</fullName>
        <ecNumber evidence="10">1.2.7.5</ecNumber>
    </submittedName>
</protein>
<name>A0ABS4JVA6_9FIRM</name>
<evidence type="ECO:0000256" key="1">
    <source>
        <dbReference type="ARBA" id="ARBA00001966"/>
    </source>
</evidence>
<dbReference type="Gene3D" id="1.10.599.10">
    <property type="entry name" value="Aldehyde Ferredoxin Oxidoreductase Protein, subunit A, domain 3"/>
    <property type="match status" value="1"/>
</dbReference>